<dbReference type="PROSITE" id="PS50089">
    <property type="entry name" value="ZF_RING_2"/>
    <property type="match status" value="1"/>
</dbReference>
<dbReference type="GO" id="GO:0019789">
    <property type="term" value="F:SUMO transferase activity"/>
    <property type="evidence" value="ECO:0007669"/>
    <property type="project" value="InterPro"/>
</dbReference>
<dbReference type="PANTHER" id="PTHR22663:SF17">
    <property type="entry name" value="RING FINGER PROTEIN NARYA-RELATED"/>
    <property type="match status" value="1"/>
</dbReference>
<dbReference type="Gene3D" id="3.30.40.10">
    <property type="entry name" value="Zinc/RING finger domain, C3HC4 (zinc finger)"/>
    <property type="match status" value="1"/>
</dbReference>
<keyword evidence="1" id="KW-0479">Metal-binding</keyword>
<dbReference type="InterPro" id="IPR013083">
    <property type="entry name" value="Znf_RING/FYVE/PHD"/>
</dbReference>
<feature type="coiled-coil region" evidence="6">
    <location>
        <begin position="114"/>
        <end position="176"/>
    </location>
</feature>
<protein>
    <recommendedName>
        <fullName evidence="8">RING-type domain-containing protein</fullName>
    </recommendedName>
</protein>
<feature type="transmembrane region" description="Helical" evidence="7">
    <location>
        <begin position="181"/>
        <end position="200"/>
    </location>
</feature>
<evidence type="ECO:0000256" key="5">
    <source>
        <dbReference type="PROSITE-ProRule" id="PRU00175"/>
    </source>
</evidence>
<keyword evidence="2 5" id="KW-0863">Zinc-finger</keyword>
<organism evidence="9 10">
    <name type="scientific">Drosophila rubida</name>
    <dbReference type="NCBI Taxonomy" id="30044"/>
    <lineage>
        <taxon>Eukaryota</taxon>
        <taxon>Metazoa</taxon>
        <taxon>Ecdysozoa</taxon>
        <taxon>Arthropoda</taxon>
        <taxon>Hexapoda</taxon>
        <taxon>Insecta</taxon>
        <taxon>Pterygota</taxon>
        <taxon>Neoptera</taxon>
        <taxon>Endopterygota</taxon>
        <taxon>Diptera</taxon>
        <taxon>Brachycera</taxon>
        <taxon>Muscomorpha</taxon>
        <taxon>Ephydroidea</taxon>
        <taxon>Drosophilidae</taxon>
        <taxon>Drosophila</taxon>
    </lineage>
</organism>
<dbReference type="GO" id="GO:0008270">
    <property type="term" value="F:zinc ion binding"/>
    <property type="evidence" value="ECO:0007669"/>
    <property type="project" value="UniProtKB-KW"/>
</dbReference>
<evidence type="ECO:0000256" key="1">
    <source>
        <dbReference type="ARBA" id="ARBA00022723"/>
    </source>
</evidence>
<dbReference type="Proteomes" id="UP001200034">
    <property type="component" value="Unassembled WGS sequence"/>
</dbReference>
<comment type="caution">
    <text evidence="9">The sequence shown here is derived from an EMBL/GenBank/DDBJ whole genome shotgun (WGS) entry which is preliminary data.</text>
</comment>
<accession>A0AAD4PQK6</accession>
<evidence type="ECO:0000256" key="6">
    <source>
        <dbReference type="SAM" id="Coils"/>
    </source>
</evidence>
<dbReference type="SUPFAM" id="SSF57850">
    <property type="entry name" value="RING/U-box"/>
    <property type="match status" value="1"/>
</dbReference>
<dbReference type="InterPro" id="IPR042123">
    <property type="entry name" value="Zip3/RNF212-like"/>
</dbReference>
<evidence type="ECO:0000256" key="3">
    <source>
        <dbReference type="ARBA" id="ARBA00022833"/>
    </source>
</evidence>
<keyword evidence="10" id="KW-1185">Reference proteome</keyword>
<dbReference type="InterPro" id="IPR001841">
    <property type="entry name" value="Znf_RING"/>
</dbReference>
<evidence type="ECO:0000256" key="2">
    <source>
        <dbReference type="ARBA" id="ARBA00022771"/>
    </source>
</evidence>
<evidence type="ECO:0000256" key="7">
    <source>
        <dbReference type="SAM" id="Phobius"/>
    </source>
</evidence>
<dbReference type="InterPro" id="IPR017907">
    <property type="entry name" value="Znf_RING_CS"/>
</dbReference>
<dbReference type="PANTHER" id="PTHR22663">
    <property type="entry name" value="RING FINGER PROTEIN NARYA-RELATED"/>
    <property type="match status" value="1"/>
</dbReference>
<name>A0AAD4PQK6_9MUSC</name>
<feature type="domain" description="RING-type" evidence="8">
    <location>
        <begin position="24"/>
        <end position="72"/>
    </location>
</feature>
<dbReference type="PROSITE" id="PS00518">
    <property type="entry name" value="ZF_RING_1"/>
    <property type="match status" value="1"/>
</dbReference>
<dbReference type="Pfam" id="PF14634">
    <property type="entry name" value="zf-RING_5"/>
    <property type="match status" value="1"/>
</dbReference>
<evidence type="ECO:0000313" key="9">
    <source>
        <dbReference type="EMBL" id="KAH8386920.1"/>
    </source>
</evidence>
<dbReference type="GO" id="GO:0007131">
    <property type="term" value="P:reciprocal meiotic recombination"/>
    <property type="evidence" value="ECO:0007669"/>
    <property type="project" value="InterPro"/>
</dbReference>
<proteinExistence type="predicted"/>
<dbReference type="GO" id="GO:0007129">
    <property type="term" value="P:homologous chromosome pairing at meiosis"/>
    <property type="evidence" value="ECO:0007669"/>
    <property type="project" value="TreeGrafter"/>
</dbReference>
<sequence length="259" mass="30256">MDKENKVVSSGVDMHKAKRMWIHCNCCFVHYVDRENIIFLMSCNHIVCNKCVTVTMRRTPVDAATYTCPICKKLVRARQVNNMLPSNVKQLLHPEPWNDGLPHKTIDRFQRTHHKSLDQQIMRKEREVIKLDKDLELAKKIVSKQYLDHQQLRMERKQLEFQVQKVQRQAQLRKQEAKQRLVCLPFSIVMLIIRFFFSMIRKRSISPNAKLTASGGTTTNSVEIKIRKRPASVQPQMQASPPSVGITSFLHYNNQSFDL</sequence>
<keyword evidence="3" id="KW-0862">Zinc</keyword>
<evidence type="ECO:0000259" key="8">
    <source>
        <dbReference type="PROSITE" id="PS50089"/>
    </source>
</evidence>
<keyword evidence="4" id="KW-0469">Meiosis</keyword>
<keyword evidence="6" id="KW-0175">Coiled coil</keyword>
<gene>
    <name evidence="9" type="ORF">KR093_003544</name>
</gene>
<evidence type="ECO:0000256" key="4">
    <source>
        <dbReference type="ARBA" id="ARBA00023254"/>
    </source>
</evidence>
<keyword evidence="7" id="KW-0472">Membrane</keyword>
<keyword evidence="7" id="KW-1133">Transmembrane helix</keyword>
<dbReference type="GO" id="GO:0016925">
    <property type="term" value="P:protein sumoylation"/>
    <property type="evidence" value="ECO:0007669"/>
    <property type="project" value="TreeGrafter"/>
</dbReference>
<dbReference type="EMBL" id="JAJJHW010000095">
    <property type="protein sequence ID" value="KAH8386920.1"/>
    <property type="molecule type" value="Genomic_DNA"/>
</dbReference>
<keyword evidence="7" id="KW-0812">Transmembrane</keyword>
<dbReference type="AlphaFoldDB" id="A0AAD4PQK6"/>
<evidence type="ECO:0000313" key="10">
    <source>
        <dbReference type="Proteomes" id="UP001200034"/>
    </source>
</evidence>
<dbReference type="GO" id="GO:0000795">
    <property type="term" value="C:synaptonemal complex"/>
    <property type="evidence" value="ECO:0007669"/>
    <property type="project" value="InterPro"/>
</dbReference>
<reference evidence="9" key="1">
    <citation type="journal article" date="2021" name="Mol. Ecol. Resour.">
        <title>Phylogenomic analyses of the genus Drosophila reveals genomic signals of climate adaptation.</title>
        <authorList>
            <person name="Li F."/>
            <person name="Rane R.V."/>
            <person name="Luria V."/>
            <person name="Xiong Z."/>
            <person name="Chen J."/>
            <person name="Li Z."/>
            <person name="Catullo R.A."/>
            <person name="Griffin P.C."/>
            <person name="Schiffer M."/>
            <person name="Pearce S."/>
            <person name="Lee S.F."/>
            <person name="McElroy K."/>
            <person name="Stocker A."/>
            <person name="Shirriffs J."/>
            <person name="Cockerell F."/>
            <person name="Coppin C."/>
            <person name="Sgro C.M."/>
            <person name="Karger A."/>
            <person name="Cain J.W."/>
            <person name="Weber J.A."/>
            <person name="Santpere G."/>
            <person name="Kirschner M.W."/>
            <person name="Hoffmann A.A."/>
            <person name="Oakeshott J.G."/>
            <person name="Zhang G."/>
        </authorList>
    </citation>
    <scope>NUCLEOTIDE SEQUENCE</scope>
    <source>
        <strain evidence="9">BGI-SZ-2011g</strain>
    </source>
</reference>